<keyword evidence="4" id="KW-0547">Nucleotide-binding</keyword>
<dbReference type="EMBL" id="BIFS01000001">
    <property type="protein sequence ID" value="GCE19232.1"/>
    <property type="molecule type" value="Genomic_DNA"/>
</dbReference>
<dbReference type="Gene3D" id="3.40.50.300">
    <property type="entry name" value="P-loop containing nucleotide triphosphate hydrolases"/>
    <property type="match status" value="1"/>
</dbReference>
<comment type="subcellular location">
    <subcellularLocation>
        <location evidence="1">Membrane</location>
    </subcellularLocation>
</comment>
<comment type="caution">
    <text evidence="12">The sequence shown here is derived from an EMBL/GenBank/DDBJ whole genome shotgun (WGS) entry which is preliminary data.</text>
</comment>
<evidence type="ECO:0000256" key="9">
    <source>
        <dbReference type="ARBA" id="ARBA00023196"/>
    </source>
</evidence>
<dbReference type="Pfam" id="PF00006">
    <property type="entry name" value="ATP-synt_ab"/>
    <property type="match status" value="1"/>
</dbReference>
<evidence type="ECO:0000256" key="7">
    <source>
        <dbReference type="ARBA" id="ARBA00023065"/>
    </source>
</evidence>
<dbReference type="InterPro" id="IPR027417">
    <property type="entry name" value="P-loop_NTPase"/>
</dbReference>
<keyword evidence="6" id="KW-1278">Translocase</keyword>
<evidence type="ECO:0000259" key="11">
    <source>
        <dbReference type="Pfam" id="PF00006"/>
    </source>
</evidence>
<sequence>MSAQVYIPNGTAALHRVFNKQGQPIDGKGVIPQQDLIALETLNLNVSAPVAEKELGFYETGIKSIDLLAPIPYGGIYNLIGPLGLGKLVIVEELIHNLVTRKHGFTVAVTMGETSYEATNLGTSIVEIHTQAQTAVIFEPQSEKPEVSLQLIQVGLGVARQLRSQGHEVLLLIDEQVTKYARALHLPGLAAAVRAAGITTLLLNQDEEEGQAADGQIVMSRPLAEQRLYPAVDRQLSTSTLLQSNITDLEHQHTAQQVRALLQQAAALQQQTTHSPQDLQLLHRATRLNLFLTQPFFVAETFSGIPGEYLSLAETLSSIQGLLSGRYDSLPEATFSFVGAIDQVVAKNQIIQ</sequence>
<evidence type="ECO:0000256" key="4">
    <source>
        <dbReference type="ARBA" id="ARBA00022741"/>
    </source>
</evidence>
<evidence type="ECO:0000256" key="8">
    <source>
        <dbReference type="ARBA" id="ARBA00023136"/>
    </source>
</evidence>
<dbReference type="InterPro" id="IPR024034">
    <property type="entry name" value="ATPase_F1/V1_b/a_C"/>
</dbReference>
<dbReference type="SUPFAM" id="SSF52540">
    <property type="entry name" value="P-loop containing nucleoside triphosphate hydrolases"/>
    <property type="match status" value="1"/>
</dbReference>
<evidence type="ECO:0000256" key="2">
    <source>
        <dbReference type="ARBA" id="ARBA00008936"/>
    </source>
</evidence>
<keyword evidence="9" id="KW-0139">CF(1)</keyword>
<dbReference type="OrthoDB" id="9802718at2"/>
<name>A0A402AJF3_9CHLR</name>
<accession>A0A402AJF3</accession>
<keyword evidence="10" id="KW-0066">ATP synthesis</keyword>
<evidence type="ECO:0000256" key="6">
    <source>
        <dbReference type="ARBA" id="ARBA00022967"/>
    </source>
</evidence>
<reference evidence="13" key="1">
    <citation type="submission" date="2018-12" db="EMBL/GenBank/DDBJ databases">
        <title>Tengunoibacter tsumagoiensis gen. nov., sp. nov., Dictyobacter kobayashii sp. nov., D. alpinus sp. nov., and D. joshuensis sp. nov. and description of Dictyobacteraceae fam. nov. within the order Ktedonobacterales isolated from Tengu-no-mugimeshi.</title>
        <authorList>
            <person name="Wang C.M."/>
            <person name="Zheng Y."/>
            <person name="Sakai Y."/>
            <person name="Toyoda A."/>
            <person name="Minakuchi Y."/>
            <person name="Abe K."/>
            <person name="Yokota A."/>
            <person name="Yabe S."/>
        </authorList>
    </citation>
    <scope>NUCLEOTIDE SEQUENCE [LARGE SCALE GENOMIC DNA]</scope>
    <source>
        <strain evidence="13">Uno11</strain>
    </source>
</reference>
<keyword evidence="3" id="KW-0813">Transport</keyword>
<comment type="similarity">
    <text evidence="2">Belongs to the ATPase alpha/beta chains family.</text>
</comment>
<keyword evidence="5" id="KW-0067">ATP-binding</keyword>
<dbReference type="Proteomes" id="UP000287188">
    <property type="component" value="Unassembled WGS sequence"/>
</dbReference>
<dbReference type="InterPro" id="IPR000194">
    <property type="entry name" value="ATPase_F1/V1/A1_a/bsu_nucl-bd"/>
</dbReference>
<dbReference type="PROSITE" id="PS00152">
    <property type="entry name" value="ATPASE_ALPHA_BETA"/>
    <property type="match status" value="1"/>
</dbReference>
<dbReference type="PANTHER" id="PTHR15184:SF71">
    <property type="entry name" value="ATP SYNTHASE SUBUNIT BETA, MITOCHONDRIAL"/>
    <property type="match status" value="1"/>
</dbReference>
<dbReference type="PANTHER" id="PTHR15184">
    <property type="entry name" value="ATP SYNTHASE"/>
    <property type="match status" value="1"/>
</dbReference>
<proteinExistence type="inferred from homology"/>
<dbReference type="InterPro" id="IPR050053">
    <property type="entry name" value="ATPase_alpha/beta_chains"/>
</dbReference>
<evidence type="ECO:0000256" key="3">
    <source>
        <dbReference type="ARBA" id="ARBA00022448"/>
    </source>
</evidence>
<dbReference type="GO" id="GO:0005524">
    <property type="term" value="F:ATP binding"/>
    <property type="evidence" value="ECO:0007669"/>
    <property type="project" value="UniProtKB-KW"/>
</dbReference>
<dbReference type="GO" id="GO:0046933">
    <property type="term" value="F:proton-transporting ATP synthase activity, rotational mechanism"/>
    <property type="evidence" value="ECO:0007669"/>
    <property type="project" value="TreeGrafter"/>
</dbReference>
<organism evidence="12 13">
    <name type="scientific">Dictyobacter kobayashii</name>
    <dbReference type="NCBI Taxonomy" id="2014872"/>
    <lineage>
        <taxon>Bacteria</taxon>
        <taxon>Bacillati</taxon>
        <taxon>Chloroflexota</taxon>
        <taxon>Ktedonobacteria</taxon>
        <taxon>Ktedonobacterales</taxon>
        <taxon>Dictyobacteraceae</taxon>
        <taxon>Dictyobacter</taxon>
    </lineage>
</organism>
<protein>
    <recommendedName>
        <fullName evidence="11">ATPase F1/V1/A1 complex alpha/beta subunit nucleotide-binding domain-containing protein</fullName>
    </recommendedName>
</protein>
<feature type="domain" description="ATPase F1/V1/A1 complex alpha/beta subunit nucleotide-binding" evidence="11">
    <location>
        <begin position="61"/>
        <end position="185"/>
    </location>
</feature>
<dbReference type="GO" id="GO:0045259">
    <property type="term" value="C:proton-transporting ATP synthase complex"/>
    <property type="evidence" value="ECO:0007669"/>
    <property type="project" value="UniProtKB-KW"/>
</dbReference>
<evidence type="ECO:0000256" key="10">
    <source>
        <dbReference type="ARBA" id="ARBA00023310"/>
    </source>
</evidence>
<keyword evidence="8" id="KW-0472">Membrane</keyword>
<evidence type="ECO:0000256" key="5">
    <source>
        <dbReference type="ARBA" id="ARBA00022840"/>
    </source>
</evidence>
<dbReference type="SUPFAM" id="SSF47917">
    <property type="entry name" value="C-terminal domain of alpha and beta subunits of F1 ATP synthase"/>
    <property type="match status" value="1"/>
</dbReference>
<dbReference type="InterPro" id="IPR020003">
    <property type="entry name" value="ATPase_a/bsu_AS"/>
</dbReference>
<evidence type="ECO:0000313" key="12">
    <source>
        <dbReference type="EMBL" id="GCE19232.1"/>
    </source>
</evidence>
<dbReference type="Gene3D" id="1.10.1140.10">
    <property type="entry name" value="Bovine Mitochondrial F1-atpase, Atp Synthase Beta Chain, Chain D, domain 3"/>
    <property type="match status" value="1"/>
</dbReference>
<keyword evidence="7" id="KW-0406">Ion transport</keyword>
<evidence type="ECO:0000313" key="13">
    <source>
        <dbReference type="Proteomes" id="UP000287188"/>
    </source>
</evidence>
<gene>
    <name evidence="12" type="ORF">KDK_30320</name>
</gene>
<dbReference type="AlphaFoldDB" id="A0A402AJF3"/>
<evidence type="ECO:0000256" key="1">
    <source>
        <dbReference type="ARBA" id="ARBA00004370"/>
    </source>
</evidence>
<dbReference type="RefSeq" id="WP_126551089.1">
    <property type="nucleotide sequence ID" value="NZ_BIFS01000001.1"/>
</dbReference>
<keyword evidence="13" id="KW-1185">Reference proteome</keyword>